<keyword evidence="8" id="KW-1133">Transmembrane helix</keyword>
<evidence type="ECO:0000256" key="11">
    <source>
        <dbReference type="ARBA" id="ARBA00023033"/>
    </source>
</evidence>
<evidence type="ECO:0000256" key="2">
    <source>
        <dbReference type="ARBA" id="ARBA00004167"/>
    </source>
</evidence>
<comment type="cofactor">
    <cofactor evidence="1 13">
        <name>heme</name>
        <dbReference type="ChEBI" id="CHEBI:30413"/>
    </cofactor>
</comment>
<keyword evidence="9" id="KW-0560">Oxidoreductase</keyword>
<dbReference type="Gene3D" id="1.10.630.10">
    <property type="entry name" value="Cytochrome P450"/>
    <property type="match status" value="1"/>
</dbReference>
<evidence type="ECO:0000256" key="6">
    <source>
        <dbReference type="ARBA" id="ARBA00022692"/>
    </source>
</evidence>
<gene>
    <name evidence="15" type="ORF">EIP91_008372</name>
</gene>
<dbReference type="GO" id="GO:0005506">
    <property type="term" value="F:iron ion binding"/>
    <property type="evidence" value="ECO:0007669"/>
    <property type="project" value="InterPro"/>
</dbReference>
<dbReference type="PRINTS" id="PR00463">
    <property type="entry name" value="EP450I"/>
</dbReference>
<keyword evidence="16" id="KW-1185">Reference proteome</keyword>
<keyword evidence="7 13" id="KW-0479">Metal-binding</keyword>
<evidence type="ECO:0000256" key="7">
    <source>
        <dbReference type="ARBA" id="ARBA00022723"/>
    </source>
</evidence>
<sequence length="727" mass="82635">MGDLILWTASAIVVILSLWIISHHGNARRQNPRGLSLPPGPPKRLLVGSLSHIPNGGYEWLKFGRLAKIYGDLVYFSGLGNSILSINSYNVANDLLNKKGSIYSDRPRLPKTKELDGWDWSLVVKSYSEGFAEHRKLVQQCFQQSTVTDLYHHIIVREAKVLLKNLLSRPDDFAKHLRTMTGATIMMVAYGHETDPDGDEFVQMAEDLRDMADAFPGSHIVDMLPFCQTFARKAVVLRHLSKRMRKTPYEQVKRRLAAGTAIPSLVSRLIEEDIKPSSNLSEDELIEDVGGVIYSAGADTIITALLDFFLAMMLYPSVQARAQQELDKVIGRDRLPEFSDRADLPYISAIVKETLRWKAIAPLGVAHCTSEPDEYNGHFIPKSTTVIANIWEILHDESDYVDPDTFNPDRFLSEKPEPDPARAAFGFGRRICPGRFFADDSLFLAIASVLHAFRITCPTDEHGRPVDPKVEWGSGLTARRQALPLPNTVIRFWHSSRNITGGKPVYRNSLLNMSHSRPTHQPSAIHAIWSKRQSSRRSKHRDESRAPYQNTSTQEATLLNAAGQYWLRKQEFFKRKNYILKPKLDCERIRRWKGIPLDASVGLLDFDNYSDPEEIESLQRMVVAYCPFMQRDVRIRRLRTGSEELQTLLRLSNFDLEVPSPCPAILAMFEDDESRSTTFVVMPFYHILRQPLDPGCLGIIDYGQLLLEIRCIANSISVLHYYDVRNM</sequence>
<dbReference type="CDD" id="cd11065">
    <property type="entry name" value="CYP64-like"/>
    <property type="match status" value="1"/>
</dbReference>
<keyword evidence="6" id="KW-0812">Transmembrane</keyword>
<dbReference type="PANTHER" id="PTHR46300">
    <property type="entry name" value="P450, PUTATIVE (EUROFUNG)-RELATED-RELATED"/>
    <property type="match status" value="1"/>
</dbReference>
<keyword evidence="5 13" id="KW-0349">Heme</keyword>
<dbReference type="InterPro" id="IPR036396">
    <property type="entry name" value="Cyt_P450_sf"/>
</dbReference>
<dbReference type="PROSITE" id="PS00086">
    <property type="entry name" value="CYTOCHROME_P450"/>
    <property type="match status" value="1"/>
</dbReference>
<keyword evidence="10 13" id="KW-0408">Iron</keyword>
<dbReference type="STRING" id="92696.A0A4R0RB66"/>
<evidence type="ECO:0000256" key="13">
    <source>
        <dbReference type="PIRSR" id="PIRSR602401-1"/>
    </source>
</evidence>
<keyword evidence="11" id="KW-0503">Monooxygenase</keyword>
<protein>
    <recommendedName>
        <fullName evidence="17">Cytochrome P450</fullName>
    </recommendedName>
</protein>
<dbReference type="PANTHER" id="PTHR46300:SF7">
    <property type="entry name" value="P450, PUTATIVE (EUROFUNG)-RELATED"/>
    <property type="match status" value="1"/>
</dbReference>
<name>A0A4R0RB66_9APHY</name>
<evidence type="ECO:0000256" key="12">
    <source>
        <dbReference type="ARBA" id="ARBA00023136"/>
    </source>
</evidence>
<evidence type="ECO:0000256" key="10">
    <source>
        <dbReference type="ARBA" id="ARBA00023004"/>
    </source>
</evidence>
<evidence type="ECO:0000256" key="9">
    <source>
        <dbReference type="ARBA" id="ARBA00023002"/>
    </source>
</evidence>
<comment type="subcellular location">
    <subcellularLocation>
        <location evidence="2">Membrane</location>
        <topology evidence="2">Single-pass membrane protein</topology>
    </subcellularLocation>
</comment>
<dbReference type="GO" id="GO:0016705">
    <property type="term" value="F:oxidoreductase activity, acting on paired donors, with incorporation or reduction of molecular oxygen"/>
    <property type="evidence" value="ECO:0007669"/>
    <property type="project" value="InterPro"/>
</dbReference>
<dbReference type="AlphaFoldDB" id="A0A4R0RB66"/>
<feature type="region of interest" description="Disordered" evidence="14">
    <location>
        <begin position="530"/>
        <end position="554"/>
    </location>
</feature>
<dbReference type="EMBL" id="RWJN01000461">
    <property type="protein sequence ID" value="TCD61489.1"/>
    <property type="molecule type" value="Genomic_DNA"/>
</dbReference>
<evidence type="ECO:0000256" key="3">
    <source>
        <dbReference type="ARBA" id="ARBA00005179"/>
    </source>
</evidence>
<evidence type="ECO:0000256" key="8">
    <source>
        <dbReference type="ARBA" id="ARBA00022989"/>
    </source>
</evidence>
<dbReference type="GO" id="GO:0004497">
    <property type="term" value="F:monooxygenase activity"/>
    <property type="evidence" value="ECO:0007669"/>
    <property type="project" value="UniProtKB-KW"/>
</dbReference>
<evidence type="ECO:0000256" key="5">
    <source>
        <dbReference type="ARBA" id="ARBA00022617"/>
    </source>
</evidence>
<dbReference type="GO" id="GO:0016020">
    <property type="term" value="C:membrane"/>
    <property type="evidence" value="ECO:0007669"/>
    <property type="project" value="UniProtKB-SubCell"/>
</dbReference>
<evidence type="ECO:0000256" key="1">
    <source>
        <dbReference type="ARBA" id="ARBA00001971"/>
    </source>
</evidence>
<evidence type="ECO:0000313" key="15">
    <source>
        <dbReference type="EMBL" id="TCD61489.1"/>
    </source>
</evidence>
<dbReference type="InterPro" id="IPR002401">
    <property type="entry name" value="Cyt_P450_E_grp-I"/>
</dbReference>
<comment type="pathway">
    <text evidence="3">Secondary metabolite biosynthesis.</text>
</comment>
<evidence type="ECO:0000256" key="14">
    <source>
        <dbReference type="SAM" id="MobiDB-lite"/>
    </source>
</evidence>
<dbReference type="OrthoDB" id="2789670at2759"/>
<evidence type="ECO:0000256" key="4">
    <source>
        <dbReference type="ARBA" id="ARBA00010617"/>
    </source>
</evidence>
<comment type="similarity">
    <text evidence="4">Belongs to the cytochrome P450 family.</text>
</comment>
<evidence type="ECO:0008006" key="17">
    <source>
        <dbReference type="Google" id="ProtNLM"/>
    </source>
</evidence>
<dbReference type="SUPFAM" id="SSF48264">
    <property type="entry name" value="Cytochrome P450"/>
    <property type="match status" value="1"/>
</dbReference>
<keyword evidence="12" id="KW-0472">Membrane</keyword>
<organism evidence="15 16">
    <name type="scientific">Steccherinum ochraceum</name>
    <dbReference type="NCBI Taxonomy" id="92696"/>
    <lineage>
        <taxon>Eukaryota</taxon>
        <taxon>Fungi</taxon>
        <taxon>Dikarya</taxon>
        <taxon>Basidiomycota</taxon>
        <taxon>Agaricomycotina</taxon>
        <taxon>Agaricomycetes</taxon>
        <taxon>Polyporales</taxon>
        <taxon>Steccherinaceae</taxon>
        <taxon>Steccherinum</taxon>
    </lineage>
</organism>
<dbReference type="InterPro" id="IPR017972">
    <property type="entry name" value="Cyt_P450_CS"/>
</dbReference>
<feature type="binding site" description="axial binding residue" evidence="13">
    <location>
        <position position="432"/>
    </location>
    <ligand>
        <name>heme</name>
        <dbReference type="ChEBI" id="CHEBI:30413"/>
    </ligand>
    <ligandPart>
        <name>Fe</name>
        <dbReference type="ChEBI" id="CHEBI:18248"/>
    </ligandPart>
</feature>
<dbReference type="InterPro" id="IPR001128">
    <property type="entry name" value="Cyt_P450"/>
</dbReference>
<dbReference type="Pfam" id="PF00067">
    <property type="entry name" value="p450"/>
    <property type="match status" value="1"/>
</dbReference>
<dbReference type="GO" id="GO:0020037">
    <property type="term" value="F:heme binding"/>
    <property type="evidence" value="ECO:0007669"/>
    <property type="project" value="InterPro"/>
</dbReference>
<dbReference type="Proteomes" id="UP000292702">
    <property type="component" value="Unassembled WGS sequence"/>
</dbReference>
<evidence type="ECO:0000313" key="16">
    <source>
        <dbReference type="Proteomes" id="UP000292702"/>
    </source>
</evidence>
<comment type="caution">
    <text evidence="15">The sequence shown here is derived from an EMBL/GenBank/DDBJ whole genome shotgun (WGS) entry which is preliminary data.</text>
</comment>
<reference evidence="15 16" key="1">
    <citation type="submission" date="2018-11" db="EMBL/GenBank/DDBJ databases">
        <title>Genome assembly of Steccherinum ochraceum LE-BIN_3174, the white-rot fungus of the Steccherinaceae family (The Residual Polyporoid clade, Polyporales, Basidiomycota).</title>
        <authorList>
            <person name="Fedorova T.V."/>
            <person name="Glazunova O.A."/>
            <person name="Landesman E.O."/>
            <person name="Moiseenko K.V."/>
            <person name="Psurtseva N.V."/>
            <person name="Savinova O.S."/>
            <person name="Shakhova N.V."/>
            <person name="Tyazhelova T.V."/>
            <person name="Vasina D.V."/>
        </authorList>
    </citation>
    <scope>NUCLEOTIDE SEQUENCE [LARGE SCALE GENOMIC DNA]</scope>
    <source>
        <strain evidence="15 16">LE-BIN_3174</strain>
    </source>
</reference>
<dbReference type="InterPro" id="IPR050364">
    <property type="entry name" value="Cytochrome_P450_fung"/>
</dbReference>
<proteinExistence type="inferred from homology"/>
<accession>A0A4R0RB66</accession>